<feature type="domain" description="NADH:quinone oxidoreductase/Mrp antiporter transmembrane" evidence="18">
    <location>
        <begin position="23"/>
        <end position="286"/>
    </location>
</feature>
<evidence type="ECO:0000256" key="14">
    <source>
        <dbReference type="ARBA" id="ARBA00023128"/>
    </source>
</evidence>
<keyword evidence="8 17" id="KW-0999">Mitochondrion inner membrane</keyword>
<dbReference type="GO" id="GO:0008137">
    <property type="term" value="F:NADH dehydrogenase (ubiquinone) activity"/>
    <property type="evidence" value="ECO:0007669"/>
    <property type="project" value="UniProtKB-EC"/>
</dbReference>
<dbReference type="EC" id="7.1.1.2" evidence="3 17"/>
<feature type="transmembrane region" description="Helical" evidence="17">
    <location>
        <begin position="239"/>
        <end position="258"/>
    </location>
</feature>
<dbReference type="PRINTS" id="PR01436">
    <property type="entry name" value="NADHDHGNASE2"/>
</dbReference>
<evidence type="ECO:0000256" key="8">
    <source>
        <dbReference type="ARBA" id="ARBA00022792"/>
    </source>
</evidence>
<evidence type="ECO:0000256" key="12">
    <source>
        <dbReference type="ARBA" id="ARBA00023027"/>
    </source>
</evidence>
<evidence type="ECO:0000256" key="4">
    <source>
        <dbReference type="ARBA" id="ARBA00021008"/>
    </source>
</evidence>
<evidence type="ECO:0000259" key="19">
    <source>
        <dbReference type="Pfam" id="PF06444"/>
    </source>
</evidence>
<feature type="domain" description="NADH dehydrogenase subunit 2 C-terminal" evidence="19">
    <location>
        <begin position="290"/>
        <end position="343"/>
    </location>
</feature>
<geneLocation type="mitochondrion" evidence="20"/>
<dbReference type="Pfam" id="PF06444">
    <property type="entry name" value="NADH_dehy_S2_C"/>
    <property type="match status" value="1"/>
</dbReference>
<organism evidence="20">
    <name type="scientific">Rollulus rouloul</name>
    <name type="common">Crested partridge</name>
    <dbReference type="NCBI Taxonomy" id="30405"/>
    <lineage>
        <taxon>Eukaryota</taxon>
        <taxon>Metazoa</taxon>
        <taxon>Chordata</taxon>
        <taxon>Craniata</taxon>
        <taxon>Vertebrata</taxon>
        <taxon>Euteleostomi</taxon>
        <taxon>Archelosauria</taxon>
        <taxon>Archosauria</taxon>
        <taxon>Dinosauria</taxon>
        <taxon>Saurischia</taxon>
        <taxon>Theropoda</taxon>
        <taxon>Coelurosauria</taxon>
        <taxon>Aves</taxon>
        <taxon>Neognathae</taxon>
        <taxon>Galloanserae</taxon>
        <taxon>Galliformes</taxon>
        <taxon>Phasianidae</taxon>
        <taxon>Perdicinae</taxon>
        <taxon>Rollulus</taxon>
    </lineage>
</organism>
<keyword evidence="10 17" id="KW-0249">Electron transport</keyword>
<dbReference type="GO" id="GO:0005743">
    <property type="term" value="C:mitochondrial inner membrane"/>
    <property type="evidence" value="ECO:0007669"/>
    <property type="project" value="UniProtKB-SubCell"/>
</dbReference>
<keyword evidence="6 17" id="KW-0679">Respiratory chain</keyword>
<reference evidence="21" key="2">
    <citation type="journal article" date="2015" name="J. Biogeogr.">
        <title>Land connectivity changes and global cooling shaped the colonization history and diversification of New World quail (Aves: Galliformes: Odontophoridae).</title>
        <authorList>
            <person name="Hosner P.A."/>
            <person name="Braun E.L."/>
            <person name="Kimball R.T."/>
        </authorList>
    </citation>
    <scope>NUCLEOTIDE SEQUENCE</scope>
</reference>
<dbReference type="PANTHER" id="PTHR46552">
    <property type="entry name" value="NADH-UBIQUINONE OXIDOREDUCTASE CHAIN 2"/>
    <property type="match status" value="1"/>
</dbReference>
<sequence>MNPYTKLVSATSMFLGTTITISSNHWILAWTGLEINTMAIIPFICKSHHPRAIEATIKYFLTQSTASALILFSSMINAWSSGQWDITQLNHPTSTLLFTMAISIKLGLVPFHFWFPEVLQGSSMTTALLLSTLMELPPITLLILSSQSLNPTLLTLLALLSTLIGGWMGLNQTQTRKILAFSSISHLGWMIIIIIYNPKLTTLTFILYTMMTTTVFLSLNQTKTFKLSTMLISWTKTPMLNTTLMMTLLSLAGLPPLTGFMPKWLIIQELTKQEMTPAATIITMFSLLGLFFYLRLAYHSTITLPPNSTNHMKLWHTNKTPNTPTAILTALSTSLLPISPLIIPMI</sequence>
<dbReference type="AlphaFoldDB" id="S4V3T7"/>
<dbReference type="InterPro" id="IPR050175">
    <property type="entry name" value="Complex_I_Subunit_2"/>
</dbReference>
<comment type="catalytic activity">
    <reaction evidence="16 17">
        <text>a ubiquinone + NADH + 5 H(+)(in) = a ubiquinol + NAD(+) + 4 H(+)(out)</text>
        <dbReference type="Rhea" id="RHEA:29091"/>
        <dbReference type="Rhea" id="RHEA-COMP:9565"/>
        <dbReference type="Rhea" id="RHEA-COMP:9566"/>
        <dbReference type="ChEBI" id="CHEBI:15378"/>
        <dbReference type="ChEBI" id="CHEBI:16389"/>
        <dbReference type="ChEBI" id="CHEBI:17976"/>
        <dbReference type="ChEBI" id="CHEBI:57540"/>
        <dbReference type="ChEBI" id="CHEBI:57945"/>
        <dbReference type="EC" id="7.1.1.2"/>
    </reaction>
</comment>
<evidence type="ECO:0000256" key="6">
    <source>
        <dbReference type="ARBA" id="ARBA00022660"/>
    </source>
</evidence>
<comment type="subcellular location">
    <subcellularLocation>
        <location evidence="1 17">Mitochondrion inner membrane</location>
        <topology evidence="1 17">Multi-pass membrane protein</topology>
    </subcellularLocation>
</comment>
<feature type="transmembrane region" description="Helical" evidence="17">
    <location>
        <begin position="202"/>
        <end position="219"/>
    </location>
</feature>
<evidence type="ECO:0000256" key="3">
    <source>
        <dbReference type="ARBA" id="ARBA00012944"/>
    </source>
</evidence>
<keyword evidence="11 17" id="KW-1133">Transmembrane helix</keyword>
<evidence type="ECO:0000259" key="18">
    <source>
        <dbReference type="Pfam" id="PF00361"/>
    </source>
</evidence>
<dbReference type="PANTHER" id="PTHR46552:SF1">
    <property type="entry name" value="NADH-UBIQUINONE OXIDOREDUCTASE CHAIN 2"/>
    <property type="match status" value="1"/>
</dbReference>
<feature type="transmembrane region" description="Helical" evidence="17">
    <location>
        <begin position="178"/>
        <end position="196"/>
    </location>
</feature>
<evidence type="ECO:0000256" key="15">
    <source>
        <dbReference type="ARBA" id="ARBA00023136"/>
    </source>
</evidence>
<dbReference type="InterPro" id="IPR001750">
    <property type="entry name" value="ND/Mrp_TM"/>
</dbReference>
<keyword evidence="15 17" id="KW-0472">Membrane</keyword>
<dbReference type="GO" id="GO:0006120">
    <property type="term" value="P:mitochondrial electron transport, NADH to ubiquinone"/>
    <property type="evidence" value="ECO:0007669"/>
    <property type="project" value="InterPro"/>
</dbReference>
<keyword evidence="13 17" id="KW-0830">Ubiquinone</keyword>
<comment type="similarity">
    <text evidence="2 17">Belongs to the complex I subunit 2 family.</text>
</comment>
<comment type="function">
    <text evidence="17">Core subunit of the mitochondrial membrane respiratory chain NADH dehydrogenase (Complex I) which catalyzes electron transfer from NADH through the respiratory chain, using ubiquinone as an electron acceptor. Essential for the catalytic activity and assembly of complex I.</text>
</comment>
<feature type="transmembrane region" description="Helical" evidence="17">
    <location>
        <begin position="278"/>
        <end position="298"/>
    </location>
</feature>
<evidence type="ECO:0000256" key="5">
    <source>
        <dbReference type="ARBA" id="ARBA00022448"/>
    </source>
</evidence>
<keyword evidence="14 17" id="KW-0496">Mitochondrion</keyword>
<protein>
    <recommendedName>
        <fullName evidence="4 17">NADH-ubiquinone oxidoreductase chain 2</fullName>
        <ecNumber evidence="3 17">7.1.1.2</ecNumber>
    </recommendedName>
</protein>
<evidence type="ECO:0000313" key="20">
    <source>
        <dbReference type="EMBL" id="AGO02693.1"/>
    </source>
</evidence>
<accession>S4V3T7</accession>
<keyword evidence="12 17" id="KW-0520">NAD</keyword>
<evidence type="ECO:0000256" key="1">
    <source>
        <dbReference type="ARBA" id="ARBA00004448"/>
    </source>
</evidence>
<evidence type="ECO:0000256" key="2">
    <source>
        <dbReference type="ARBA" id="ARBA00007012"/>
    </source>
</evidence>
<proteinExistence type="inferred from homology"/>
<evidence type="ECO:0000256" key="10">
    <source>
        <dbReference type="ARBA" id="ARBA00022982"/>
    </source>
</evidence>
<feature type="transmembrane region" description="Helical" evidence="17">
    <location>
        <begin position="96"/>
        <end position="115"/>
    </location>
</feature>
<evidence type="ECO:0000256" key="9">
    <source>
        <dbReference type="ARBA" id="ARBA00022967"/>
    </source>
</evidence>
<evidence type="ECO:0000256" key="16">
    <source>
        <dbReference type="ARBA" id="ARBA00049551"/>
    </source>
</evidence>
<name>S4V3T7_ROLRO</name>
<feature type="transmembrane region" description="Helical" evidence="17">
    <location>
        <begin position="57"/>
        <end position="76"/>
    </location>
</feature>
<evidence type="ECO:0000313" key="21">
    <source>
        <dbReference type="EMBL" id="ALE33636.1"/>
    </source>
</evidence>
<feature type="transmembrane region" description="Helical" evidence="17">
    <location>
        <begin position="152"/>
        <end position="171"/>
    </location>
</feature>
<dbReference type="InterPro" id="IPR010933">
    <property type="entry name" value="NADH_DH_su2_C"/>
</dbReference>
<dbReference type="EMBL" id="KC749859">
    <property type="protein sequence ID" value="AGO02693.1"/>
    <property type="molecule type" value="Genomic_DNA"/>
</dbReference>
<reference evidence="20" key="1">
    <citation type="journal article" date="2013" name="PLoS ONE">
        <title>Assessing Phylogenetic Relationships among Galliformes: A Multigene Phylogeny with Expanded Taxon Sampling in Phasianidae.</title>
        <authorList>
            <person name="Wang N."/>
            <person name="Kimball R.T."/>
            <person name="Braun E.L."/>
            <person name="Liang B."/>
            <person name="Zhang Z."/>
        </authorList>
    </citation>
    <scope>NUCLEOTIDE SEQUENCE</scope>
</reference>
<gene>
    <name evidence="20" type="primary">ND2</name>
</gene>
<keyword evidence="9 17" id="KW-1278">Translocase</keyword>
<evidence type="ECO:0000256" key="17">
    <source>
        <dbReference type="RuleBase" id="RU003403"/>
    </source>
</evidence>
<evidence type="ECO:0000256" key="13">
    <source>
        <dbReference type="ARBA" id="ARBA00023075"/>
    </source>
</evidence>
<keyword evidence="7 17" id="KW-0812">Transmembrane</keyword>
<evidence type="ECO:0000256" key="11">
    <source>
        <dbReference type="ARBA" id="ARBA00022989"/>
    </source>
</evidence>
<dbReference type="Pfam" id="PF00361">
    <property type="entry name" value="Proton_antipo_M"/>
    <property type="match status" value="1"/>
</dbReference>
<keyword evidence="5" id="KW-0813">Transport</keyword>
<dbReference type="InterPro" id="IPR003917">
    <property type="entry name" value="NADH_UbQ_OxRdtase_chain2"/>
</dbReference>
<dbReference type="EMBL" id="KR732854">
    <property type="protein sequence ID" value="ALE33636.1"/>
    <property type="molecule type" value="Genomic_DNA"/>
</dbReference>
<evidence type="ECO:0000256" key="7">
    <source>
        <dbReference type="ARBA" id="ARBA00022692"/>
    </source>
</evidence>